<dbReference type="CDD" id="cd22921">
    <property type="entry name" value="HFD_CENP-X"/>
    <property type="match status" value="1"/>
</dbReference>
<keyword evidence="6" id="KW-0539">Nucleus</keyword>
<evidence type="ECO:0000256" key="4">
    <source>
        <dbReference type="ARBA" id="ARBA00023125"/>
    </source>
</evidence>
<name>A0A8H7VHH4_9FUNG</name>
<dbReference type="PANTHER" id="PTHR28680:SF1">
    <property type="entry name" value="CENTROMERE PROTEIN X"/>
    <property type="match status" value="1"/>
</dbReference>
<keyword evidence="3" id="KW-0227">DNA damage</keyword>
<keyword evidence="8" id="KW-1185">Reference proteome</keyword>
<keyword evidence="5" id="KW-0234">DNA repair</keyword>
<evidence type="ECO:0000256" key="1">
    <source>
        <dbReference type="ARBA" id="ARBA00004123"/>
    </source>
</evidence>
<dbReference type="Proteomes" id="UP000646827">
    <property type="component" value="Unassembled WGS sequence"/>
</dbReference>
<evidence type="ECO:0000256" key="2">
    <source>
        <dbReference type="ARBA" id="ARBA00009359"/>
    </source>
</evidence>
<dbReference type="GO" id="GO:0071821">
    <property type="term" value="C:FANCM-MHF complex"/>
    <property type="evidence" value="ECO:0007669"/>
    <property type="project" value="TreeGrafter"/>
</dbReference>
<dbReference type="AlphaFoldDB" id="A0A8H7VHH4"/>
<evidence type="ECO:0000256" key="6">
    <source>
        <dbReference type="ARBA" id="ARBA00023242"/>
    </source>
</evidence>
<accession>A0A8H7VHH4</accession>
<dbReference type="PANTHER" id="PTHR28680">
    <property type="entry name" value="CENTROMERE PROTEIN X"/>
    <property type="match status" value="1"/>
</dbReference>
<proteinExistence type="inferred from homology"/>
<dbReference type="GO" id="GO:0000712">
    <property type="term" value="P:resolution of meiotic recombination intermediates"/>
    <property type="evidence" value="ECO:0007669"/>
    <property type="project" value="TreeGrafter"/>
</dbReference>
<evidence type="ECO:0000313" key="8">
    <source>
        <dbReference type="Proteomes" id="UP000646827"/>
    </source>
</evidence>
<dbReference type="OrthoDB" id="2500381at2759"/>
<dbReference type="GO" id="GO:0031297">
    <property type="term" value="P:replication fork processing"/>
    <property type="evidence" value="ECO:0007669"/>
    <property type="project" value="TreeGrafter"/>
</dbReference>
<dbReference type="Pfam" id="PF09415">
    <property type="entry name" value="CENP-X"/>
    <property type="match status" value="1"/>
</dbReference>
<dbReference type="Gene3D" id="6.10.130.30">
    <property type="match status" value="1"/>
</dbReference>
<dbReference type="GO" id="GO:0003677">
    <property type="term" value="F:DNA binding"/>
    <property type="evidence" value="ECO:0007669"/>
    <property type="project" value="UniProtKB-KW"/>
</dbReference>
<keyword evidence="4" id="KW-0238">DNA-binding</keyword>
<dbReference type="InterPro" id="IPR018552">
    <property type="entry name" value="CENP-X"/>
</dbReference>
<evidence type="ECO:0000256" key="3">
    <source>
        <dbReference type="ARBA" id="ARBA00022763"/>
    </source>
</evidence>
<evidence type="ECO:0000313" key="7">
    <source>
        <dbReference type="EMBL" id="KAG2223131.1"/>
    </source>
</evidence>
<evidence type="ECO:0000256" key="5">
    <source>
        <dbReference type="ARBA" id="ARBA00023204"/>
    </source>
</evidence>
<protein>
    <recommendedName>
        <fullName evidence="9">Centromere protein X</fullName>
    </recommendedName>
</protein>
<dbReference type="EMBL" id="JAEPRB010000067">
    <property type="protein sequence ID" value="KAG2223131.1"/>
    <property type="molecule type" value="Genomic_DNA"/>
</dbReference>
<reference evidence="7 8" key="1">
    <citation type="submission" date="2020-12" db="EMBL/GenBank/DDBJ databases">
        <title>Metabolic potential, ecology and presence of endohyphal bacteria is reflected in genomic diversity of Mucoromycotina.</title>
        <authorList>
            <person name="Muszewska A."/>
            <person name="Okrasinska A."/>
            <person name="Steczkiewicz K."/>
            <person name="Drgas O."/>
            <person name="Orlowska M."/>
            <person name="Perlinska-Lenart U."/>
            <person name="Aleksandrzak-Piekarczyk T."/>
            <person name="Szatraj K."/>
            <person name="Zielenkiewicz U."/>
            <person name="Pilsyk S."/>
            <person name="Malc E."/>
            <person name="Mieczkowski P."/>
            <person name="Kruszewska J.S."/>
            <person name="Biernat P."/>
            <person name="Pawlowska J."/>
        </authorList>
    </citation>
    <scope>NUCLEOTIDE SEQUENCE [LARGE SCALE GENOMIC DNA]</scope>
    <source>
        <strain evidence="7 8">CBS 142.35</strain>
    </source>
</reference>
<gene>
    <name evidence="7" type="ORF">INT45_005687</name>
</gene>
<organism evidence="7 8">
    <name type="scientific">Circinella minor</name>
    <dbReference type="NCBI Taxonomy" id="1195481"/>
    <lineage>
        <taxon>Eukaryota</taxon>
        <taxon>Fungi</taxon>
        <taxon>Fungi incertae sedis</taxon>
        <taxon>Mucoromycota</taxon>
        <taxon>Mucoromycotina</taxon>
        <taxon>Mucoromycetes</taxon>
        <taxon>Mucorales</taxon>
        <taxon>Lichtheimiaceae</taxon>
        <taxon>Circinella</taxon>
    </lineage>
</organism>
<dbReference type="GO" id="GO:0006281">
    <property type="term" value="P:DNA repair"/>
    <property type="evidence" value="ECO:0007669"/>
    <property type="project" value="UniProtKB-KW"/>
</dbReference>
<comment type="subcellular location">
    <subcellularLocation>
        <location evidence="1">Nucleus</location>
    </subcellularLocation>
</comment>
<evidence type="ECO:0008006" key="9">
    <source>
        <dbReference type="Google" id="ProtNLM"/>
    </source>
</evidence>
<dbReference type="GO" id="GO:0051382">
    <property type="term" value="P:kinetochore assembly"/>
    <property type="evidence" value="ECO:0007669"/>
    <property type="project" value="InterPro"/>
</dbReference>
<comment type="caution">
    <text evidence="7">The sequence shown here is derived from an EMBL/GenBank/DDBJ whole genome shotgun (WGS) entry which is preliminary data.</text>
</comment>
<comment type="similarity">
    <text evidence="2">Belongs to the CENP-X/MHF2 family.</text>
</comment>
<sequence length="81" mass="9289">MADDQERESFKPETINGIFKASWKDSGTRSNQQAVLLSCEFLRLFTTEAIHRSAEQVTDTDENTINAEHLERSLTQLLLDF</sequence>